<reference evidence="3 4" key="1">
    <citation type="journal article" date="2013" name="Front. Microbiol.">
        <title>Comparative genomic analyses of the cyanobacterium, Lyngbya aestuarii BL J, a powerful hydrogen producer.</title>
        <authorList>
            <person name="Kothari A."/>
            <person name="Vaughn M."/>
            <person name="Garcia-Pichel F."/>
        </authorList>
    </citation>
    <scope>NUCLEOTIDE SEQUENCE [LARGE SCALE GENOMIC DNA]</scope>
    <source>
        <strain evidence="3 4">BL J</strain>
    </source>
</reference>
<dbReference type="Pfam" id="PF00395">
    <property type="entry name" value="SLH"/>
    <property type="match status" value="3"/>
</dbReference>
<dbReference type="PATRIC" id="fig|1348334.3.peg.984"/>
<feature type="domain" description="SLH" evidence="2">
    <location>
        <begin position="67"/>
        <end position="126"/>
    </location>
</feature>
<dbReference type="PROSITE" id="PS51272">
    <property type="entry name" value="SLH"/>
    <property type="match status" value="3"/>
</dbReference>
<dbReference type="PANTHER" id="PTHR40446:SF2">
    <property type="entry name" value="N-ACETYLGLUCOSAMINE-1-PHOSPHODIESTER ALPHA-N-ACETYLGLUCOSAMINIDASE"/>
    <property type="match status" value="1"/>
</dbReference>
<protein>
    <recommendedName>
        <fullName evidence="2">SLH domain-containing protein</fullName>
    </recommendedName>
</protein>
<comment type="caution">
    <text evidence="3">The sequence shown here is derived from an EMBL/GenBank/DDBJ whole genome shotgun (WGS) entry which is preliminary data.</text>
</comment>
<feature type="region of interest" description="Disordered" evidence="1">
    <location>
        <begin position="358"/>
        <end position="391"/>
    </location>
</feature>
<proteinExistence type="predicted"/>
<feature type="domain" description="SLH" evidence="2">
    <location>
        <begin position="127"/>
        <end position="191"/>
    </location>
</feature>
<evidence type="ECO:0000313" key="3">
    <source>
        <dbReference type="EMBL" id="ERT09010.1"/>
    </source>
</evidence>
<evidence type="ECO:0000259" key="2">
    <source>
        <dbReference type="PROSITE" id="PS51272"/>
    </source>
</evidence>
<dbReference type="AlphaFoldDB" id="U7QPI3"/>
<gene>
    <name evidence="3" type="ORF">M595_1008</name>
</gene>
<dbReference type="OrthoDB" id="9809781at2"/>
<dbReference type="Pfam" id="PF09992">
    <property type="entry name" value="NAGPA"/>
    <property type="match status" value="1"/>
</dbReference>
<sequence length="775" mass="86153">MANSQPPFPDLTQHWARSFIQRLQRQNIVSGFRDGTFRPQQTLTRAEYAALLQAAFQRPPKRAYLPFSDVSTGFWAFSAIQKAYEAGFISGFPDNTFRPQANITRLHVLLSLVAGLNIPKTTAFALAEVYKDADQIPNYAVSAISGATESKIVVNFPQAVILNPNQPATRSEVAAIIYQALVFLGKALPLASPYCVEPTKPGIVRTGTHLSVNGRRWKIAWGQWSSGVSTLTGISDKGIMLVLGMNPLNNQHTSWQPIHWFSPLVQPFSMLTQFDRDYRYLNIDALAKTGEWEVEREGNTLNIFSEIGQINQITYEEFSDVSRMVINLNKATPWELYELSSDWEVVVDALTEKSIADRFSETPPESTIPQPDEDQKNEGETSGSEAKIPRPVVKPGETQTVIKGKLPDGYGIKVFTLTNPNRIWIEVRKDALIERNILWTKGLNWRQQYLTLNQDRFPVVWLEVKRNSGLKLQPIWTDKTQMKGTASLSQITNTWGSLAAINGGYFNRNNLLPLGTIRQNNQWFSGPILNRGVMAWNDTGTVKMARLKLIETLTISSGREFEIDLLNTGYVQAGIARYTSDWGKSYTPLTLNEVIIVVENNQLSRQIEALDDQTPIEIPQNGYLLTFRSFRSALSAFTLGAKIAIAAQTTPFEFNQYPHILGAGPLLLQQGQIVVDAEAEGFNIWFAKQRAIRSGIGVTATGDLLIVTVHNRVGGPGPDLTELAQLIQQLGAVEGLNLDGGSSTSLILGGHLLNRTADTAARVHNGLGLFWRSRN</sequence>
<name>U7QPI3_9CYAN</name>
<dbReference type="Proteomes" id="UP000017127">
    <property type="component" value="Unassembled WGS sequence"/>
</dbReference>
<accession>U7QPI3</accession>
<dbReference type="InterPro" id="IPR018711">
    <property type="entry name" value="NAGPA"/>
</dbReference>
<keyword evidence="4" id="KW-1185">Reference proteome</keyword>
<feature type="domain" description="SLH" evidence="2">
    <location>
        <begin position="3"/>
        <end position="66"/>
    </location>
</feature>
<dbReference type="InterPro" id="IPR001119">
    <property type="entry name" value="SLH_dom"/>
</dbReference>
<dbReference type="RefSeq" id="WP_023064841.1">
    <property type="nucleotide sequence ID" value="NZ_AUZM01000006.1"/>
</dbReference>
<dbReference type="EMBL" id="AUZM01000006">
    <property type="protein sequence ID" value="ERT09010.1"/>
    <property type="molecule type" value="Genomic_DNA"/>
</dbReference>
<evidence type="ECO:0000313" key="4">
    <source>
        <dbReference type="Proteomes" id="UP000017127"/>
    </source>
</evidence>
<evidence type="ECO:0000256" key="1">
    <source>
        <dbReference type="SAM" id="MobiDB-lite"/>
    </source>
</evidence>
<dbReference type="PANTHER" id="PTHR40446">
    <property type="entry name" value="N-ACETYLGLUCOSAMINE-1-PHOSPHODIESTER ALPHA-N-ACETYLGLUCOSAMINIDASE"/>
    <property type="match status" value="1"/>
</dbReference>
<organism evidence="3 4">
    <name type="scientific">Lyngbya aestuarii BL J</name>
    <dbReference type="NCBI Taxonomy" id="1348334"/>
    <lineage>
        <taxon>Bacteria</taxon>
        <taxon>Bacillati</taxon>
        <taxon>Cyanobacteriota</taxon>
        <taxon>Cyanophyceae</taxon>
        <taxon>Oscillatoriophycideae</taxon>
        <taxon>Oscillatoriales</taxon>
        <taxon>Microcoleaceae</taxon>
        <taxon>Lyngbya</taxon>
    </lineage>
</organism>